<feature type="transmembrane region" description="Helical" evidence="7">
    <location>
        <begin position="70"/>
        <end position="93"/>
    </location>
</feature>
<feature type="transmembrane region" description="Helical" evidence="7">
    <location>
        <begin position="105"/>
        <end position="123"/>
    </location>
</feature>
<evidence type="ECO:0000256" key="2">
    <source>
        <dbReference type="ARBA" id="ARBA00006679"/>
    </source>
</evidence>
<keyword evidence="3" id="KW-1003">Cell membrane</keyword>
<keyword evidence="6 7" id="KW-0472">Membrane</keyword>
<feature type="transmembrane region" description="Helical" evidence="7">
    <location>
        <begin position="37"/>
        <end position="63"/>
    </location>
</feature>
<evidence type="ECO:0000256" key="6">
    <source>
        <dbReference type="ARBA" id="ARBA00023136"/>
    </source>
</evidence>
<protein>
    <submittedName>
        <fullName evidence="8">Oxidoreductase</fullName>
    </submittedName>
</protein>
<sequence length="142" mass="15126">MNKQEIGTFLLRIMLGATFFMHGLSKFQGGLDNISGWFQSIGIPGFMAYVVATIELAGGLALIAGLGTRVISVLLVFIMAGAIIYVKLPAGFMGNEEGTGFEMDLVLMVIALHLVLNGSRLMSLDSKLPTNKKGQDSKSIAS</sequence>
<organism evidence="8 9">
    <name type="scientific">Peribacillus simplex</name>
    <dbReference type="NCBI Taxonomy" id="1478"/>
    <lineage>
        <taxon>Bacteria</taxon>
        <taxon>Bacillati</taxon>
        <taxon>Bacillota</taxon>
        <taxon>Bacilli</taxon>
        <taxon>Bacillales</taxon>
        <taxon>Bacillaceae</taxon>
        <taxon>Peribacillus</taxon>
    </lineage>
</organism>
<dbReference type="RefSeq" id="WP_061140200.1">
    <property type="nucleotide sequence ID" value="NZ_LNNH01000002.1"/>
</dbReference>
<keyword evidence="9" id="KW-1185">Reference proteome</keyword>
<feature type="transmembrane region" description="Helical" evidence="7">
    <location>
        <begin position="9"/>
        <end position="25"/>
    </location>
</feature>
<dbReference type="Proteomes" id="UP000064189">
    <property type="component" value="Unassembled WGS sequence"/>
</dbReference>
<reference evidence="8 9" key="1">
    <citation type="submission" date="2015-11" db="EMBL/GenBank/DDBJ databases">
        <title>Genome Sequence of Bacillus simplex strain VanAntwerpen2.</title>
        <authorList>
            <person name="Couger M.B."/>
        </authorList>
    </citation>
    <scope>NUCLEOTIDE SEQUENCE [LARGE SCALE GENOMIC DNA]</scope>
    <source>
        <strain evidence="8 9">VanAntwerpen02</strain>
    </source>
</reference>
<name>A0A109N358_9BACI</name>
<dbReference type="GO" id="GO:0005886">
    <property type="term" value="C:plasma membrane"/>
    <property type="evidence" value="ECO:0007669"/>
    <property type="project" value="UniProtKB-SubCell"/>
</dbReference>
<accession>A0A109N358</accession>
<dbReference type="AlphaFoldDB" id="A0A109N358"/>
<evidence type="ECO:0000256" key="4">
    <source>
        <dbReference type="ARBA" id="ARBA00022692"/>
    </source>
</evidence>
<proteinExistence type="inferred from homology"/>
<evidence type="ECO:0000313" key="9">
    <source>
        <dbReference type="Proteomes" id="UP000064189"/>
    </source>
</evidence>
<dbReference type="EMBL" id="LNNH01000002">
    <property type="protein sequence ID" value="KWW22683.1"/>
    <property type="molecule type" value="Genomic_DNA"/>
</dbReference>
<dbReference type="Pfam" id="PF07681">
    <property type="entry name" value="DoxX"/>
    <property type="match status" value="1"/>
</dbReference>
<keyword evidence="4 7" id="KW-0812">Transmembrane</keyword>
<evidence type="ECO:0000256" key="3">
    <source>
        <dbReference type="ARBA" id="ARBA00022475"/>
    </source>
</evidence>
<evidence type="ECO:0000313" key="8">
    <source>
        <dbReference type="EMBL" id="KWW22683.1"/>
    </source>
</evidence>
<dbReference type="PANTHER" id="PTHR33452:SF1">
    <property type="entry name" value="INNER MEMBRANE PROTEIN YPHA-RELATED"/>
    <property type="match status" value="1"/>
</dbReference>
<evidence type="ECO:0000256" key="7">
    <source>
        <dbReference type="SAM" id="Phobius"/>
    </source>
</evidence>
<evidence type="ECO:0000256" key="5">
    <source>
        <dbReference type="ARBA" id="ARBA00022989"/>
    </source>
</evidence>
<gene>
    <name evidence="8" type="ORF">AS888_03470</name>
</gene>
<evidence type="ECO:0000256" key="1">
    <source>
        <dbReference type="ARBA" id="ARBA00004651"/>
    </source>
</evidence>
<comment type="caution">
    <text evidence="8">The sequence shown here is derived from an EMBL/GenBank/DDBJ whole genome shotgun (WGS) entry which is preliminary data.</text>
</comment>
<keyword evidence="5 7" id="KW-1133">Transmembrane helix</keyword>
<dbReference type="PANTHER" id="PTHR33452">
    <property type="entry name" value="OXIDOREDUCTASE CATD-RELATED"/>
    <property type="match status" value="1"/>
</dbReference>
<dbReference type="InterPro" id="IPR032808">
    <property type="entry name" value="DoxX"/>
</dbReference>
<comment type="subcellular location">
    <subcellularLocation>
        <location evidence="1">Cell membrane</location>
        <topology evidence="1">Multi-pass membrane protein</topology>
    </subcellularLocation>
</comment>
<dbReference type="InterPro" id="IPR051907">
    <property type="entry name" value="DoxX-like_oxidoreductase"/>
</dbReference>
<comment type="similarity">
    <text evidence="2">Belongs to the DoxX family.</text>
</comment>